<proteinExistence type="predicted"/>
<dbReference type="EMBL" id="FOSK01000023">
    <property type="protein sequence ID" value="SFL21923.1"/>
    <property type="molecule type" value="Genomic_DNA"/>
</dbReference>
<feature type="transmembrane region" description="Helical" evidence="5">
    <location>
        <begin position="44"/>
        <end position="68"/>
    </location>
</feature>
<evidence type="ECO:0000313" key="6">
    <source>
        <dbReference type="EMBL" id="SFL21923.1"/>
    </source>
</evidence>
<reference evidence="6 7" key="1">
    <citation type="submission" date="2016-10" db="EMBL/GenBank/DDBJ databases">
        <authorList>
            <person name="Varghese N."/>
            <person name="Submissions S."/>
        </authorList>
    </citation>
    <scope>NUCLEOTIDE SEQUENCE [LARGE SCALE GENOMIC DNA]</scope>
    <source>
        <strain evidence="6 7">DSM 16392</strain>
    </source>
</reference>
<evidence type="ECO:0000256" key="5">
    <source>
        <dbReference type="SAM" id="Phobius"/>
    </source>
</evidence>
<evidence type="ECO:0000256" key="4">
    <source>
        <dbReference type="ARBA" id="ARBA00023136"/>
    </source>
</evidence>
<evidence type="ECO:0000256" key="3">
    <source>
        <dbReference type="ARBA" id="ARBA00022989"/>
    </source>
</evidence>
<name>A0A1I4FWN4_9HYPH</name>
<evidence type="ECO:0008006" key="8">
    <source>
        <dbReference type="Google" id="ProtNLM"/>
    </source>
</evidence>
<dbReference type="Pfam" id="PF07869">
    <property type="entry name" value="DUF1656"/>
    <property type="match status" value="1"/>
</dbReference>
<organism evidence="6 7">
    <name type="scientific">Pseudovibrio ascidiaceicola</name>
    <dbReference type="NCBI Taxonomy" id="285279"/>
    <lineage>
        <taxon>Bacteria</taxon>
        <taxon>Pseudomonadati</taxon>
        <taxon>Pseudomonadota</taxon>
        <taxon>Alphaproteobacteria</taxon>
        <taxon>Hyphomicrobiales</taxon>
        <taxon>Stappiaceae</taxon>
        <taxon>Pseudovibrio</taxon>
    </lineage>
</organism>
<feature type="transmembrane region" description="Helical" evidence="5">
    <location>
        <begin position="12"/>
        <end position="32"/>
    </location>
</feature>
<evidence type="ECO:0000313" key="7">
    <source>
        <dbReference type="Proteomes" id="UP000199598"/>
    </source>
</evidence>
<protein>
    <recommendedName>
        <fullName evidence="8">DUF1656 domain-containing protein</fullName>
    </recommendedName>
</protein>
<keyword evidence="1" id="KW-1003">Cell membrane</keyword>
<evidence type="ECO:0000256" key="1">
    <source>
        <dbReference type="ARBA" id="ARBA00022475"/>
    </source>
</evidence>
<keyword evidence="7" id="KW-1185">Reference proteome</keyword>
<comment type="caution">
    <text evidence="6">The sequence shown here is derived from an EMBL/GenBank/DDBJ whole genome shotgun (WGS) entry which is preliminary data.</text>
</comment>
<evidence type="ECO:0000256" key="2">
    <source>
        <dbReference type="ARBA" id="ARBA00022692"/>
    </source>
</evidence>
<dbReference type="Proteomes" id="UP000199598">
    <property type="component" value="Unassembled WGS sequence"/>
</dbReference>
<accession>A0A1I4FWN4</accession>
<keyword evidence="3 5" id="KW-1133">Transmembrane helix</keyword>
<sequence length="70" mass="7880">MNGYPGEWAFGSVYFPPLLIASFLGLLLSWTTSRLLNRYRLSRFLLYPPGVFIALAVIYTAVIGSWVIPI</sequence>
<keyword evidence="2 5" id="KW-0812">Transmembrane</keyword>
<dbReference type="InterPro" id="IPR012451">
    <property type="entry name" value="DUF1656"/>
</dbReference>
<keyword evidence="4 5" id="KW-0472">Membrane</keyword>
<gene>
    <name evidence="6" type="ORF">SAMN04488518_12311</name>
</gene>
<dbReference type="RefSeq" id="WP_093524209.1">
    <property type="nucleotide sequence ID" value="NZ_FOSK01000023.1"/>
</dbReference>